<dbReference type="HOGENOM" id="CLU_844432_0_0_7"/>
<feature type="compositionally biased region" description="Polar residues" evidence="3">
    <location>
        <begin position="23"/>
        <end position="56"/>
    </location>
</feature>
<proteinExistence type="predicted"/>
<dbReference type="GO" id="GO:0031640">
    <property type="term" value="P:killing of cells of another organism"/>
    <property type="evidence" value="ECO:0007669"/>
    <property type="project" value="UniProtKB-KW"/>
</dbReference>
<organism evidence="5 6">
    <name type="scientific">Stigmatella aurantiaca (strain DW4/3-1)</name>
    <dbReference type="NCBI Taxonomy" id="378806"/>
    <lineage>
        <taxon>Bacteria</taxon>
        <taxon>Pseudomonadati</taxon>
        <taxon>Myxococcota</taxon>
        <taxon>Myxococcia</taxon>
        <taxon>Myxococcales</taxon>
        <taxon>Cystobacterineae</taxon>
        <taxon>Archangiaceae</taxon>
        <taxon>Stigmatella</taxon>
    </lineage>
</organism>
<dbReference type="EMBL" id="CP002271">
    <property type="protein sequence ID" value="ADO70664.1"/>
    <property type="molecule type" value="Genomic_DNA"/>
</dbReference>
<accession>E3FP46</accession>
<feature type="compositionally biased region" description="Low complexity" evidence="3">
    <location>
        <begin position="1"/>
        <end position="22"/>
    </location>
</feature>
<dbReference type="InterPro" id="IPR031922">
    <property type="entry name" value="Pesticin_C"/>
</dbReference>
<protein>
    <recommendedName>
        <fullName evidence="4">Pesticin C-terminal domain-containing protein</fullName>
    </recommendedName>
</protein>
<evidence type="ECO:0000256" key="2">
    <source>
        <dbReference type="ARBA" id="ARBA00022638"/>
    </source>
</evidence>
<dbReference type="KEGG" id="sur:STAUR_2872"/>
<evidence type="ECO:0000313" key="5">
    <source>
        <dbReference type="EMBL" id="ADO70664.1"/>
    </source>
</evidence>
<dbReference type="GO" id="GO:0042742">
    <property type="term" value="P:defense response to bacterium"/>
    <property type="evidence" value="ECO:0007669"/>
    <property type="project" value="UniProtKB-KW"/>
</dbReference>
<reference evidence="5 6" key="1">
    <citation type="journal article" date="2011" name="Mol. Biol. Evol.">
        <title>Comparative genomic analysis of fruiting body formation in Myxococcales.</title>
        <authorList>
            <person name="Huntley S."/>
            <person name="Hamann N."/>
            <person name="Wegener-Feldbrugge S."/>
            <person name="Treuner-Lange A."/>
            <person name="Kube M."/>
            <person name="Reinhardt R."/>
            <person name="Klages S."/>
            <person name="Muller R."/>
            <person name="Ronning C.M."/>
            <person name="Nierman W.C."/>
            <person name="Sogaard-Andersen L."/>
        </authorList>
    </citation>
    <scope>NUCLEOTIDE SEQUENCE [LARGE SCALE GENOMIC DNA]</scope>
    <source>
        <strain evidence="5 6">DW4/3-1</strain>
    </source>
</reference>
<dbReference type="InterPro" id="IPR023347">
    <property type="entry name" value="Lysozyme_dom_sf"/>
</dbReference>
<keyword evidence="1" id="KW-0929">Antimicrobial</keyword>
<dbReference type="GO" id="GO:0003796">
    <property type="term" value="F:lysozyme activity"/>
    <property type="evidence" value="ECO:0007669"/>
    <property type="project" value="InterPro"/>
</dbReference>
<dbReference type="CDD" id="cd16903">
    <property type="entry name" value="pesticin_lyz-like"/>
    <property type="match status" value="1"/>
</dbReference>
<dbReference type="AlphaFoldDB" id="E3FP46"/>
<gene>
    <name evidence="5" type="ordered locus">STAUR_2872</name>
</gene>
<dbReference type="Pfam" id="PF16754">
    <property type="entry name" value="Pesticin"/>
    <property type="match status" value="1"/>
</dbReference>
<evidence type="ECO:0000256" key="1">
    <source>
        <dbReference type="ARBA" id="ARBA00022529"/>
    </source>
</evidence>
<evidence type="ECO:0000256" key="3">
    <source>
        <dbReference type="SAM" id="MobiDB-lite"/>
    </source>
</evidence>
<dbReference type="eggNOG" id="COG1388">
    <property type="taxonomic scope" value="Bacteria"/>
</dbReference>
<dbReference type="RefSeq" id="WP_013375473.1">
    <property type="nucleotide sequence ID" value="NC_014623.1"/>
</dbReference>
<evidence type="ECO:0000313" key="6">
    <source>
        <dbReference type="Proteomes" id="UP000001351"/>
    </source>
</evidence>
<feature type="region of interest" description="Disordered" evidence="3">
    <location>
        <begin position="1"/>
        <end position="67"/>
    </location>
</feature>
<keyword evidence="2" id="KW-0081">Bacteriolytic enzyme</keyword>
<dbReference type="STRING" id="378806.STAUR_2872"/>
<name>E3FP46_STIAD</name>
<dbReference type="Gene3D" id="1.10.530.40">
    <property type="match status" value="1"/>
</dbReference>
<feature type="domain" description="Pesticin C-terminal" evidence="4">
    <location>
        <begin position="144"/>
        <end position="263"/>
    </location>
</feature>
<sequence>MGIDSTRGSSSGSNSVSSRNTSQGLSANATTSVNKTTSDVAKSNAVTTASTVNFDQSRFDPAKDVSSMPNLLSSTPISNQKVDAAAFDPVKALEAAPELLEATPLSPTPQTFVSDFEVPEGQLTFDAEGLETKGPYFSREAHWPGGASGVTIGRGYDMKGRSEETILADLTAAGVPQADAELLAKGAGLTGKEASDFTKREDVAAIEITPAAQKALFSKVYDHYESEVKRISSKDDTVAKYGSVDFDKLDPAIKDVAVDLIYRGDYTSSTRKEIQQHLVNNDLQGLYDLLSDESKMTGDWGVPQDRFERRRDYLKAALDAQAAAAAPQE</sequence>
<dbReference type="Proteomes" id="UP000001351">
    <property type="component" value="Chromosome"/>
</dbReference>
<evidence type="ECO:0000259" key="4">
    <source>
        <dbReference type="Pfam" id="PF16754"/>
    </source>
</evidence>
<dbReference type="OrthoDB" id="5514772at2"/>
<keyword evidence="6" id="KW-1185">Reference proteome</keyword>